<dbReference type="KEGG" id="nmk:CHR53_01825"/>
<gene>
    <name evidence="1" type="ORF">CHR53_01825</name>
</gene>
<organism evidence="1 2">
    <name type="scientific">Neobacillus mesonae</name>
    <dbReference type="NCBI Taxonomy" id="1193713"/>
    <lineage>
        <taxon>Bacteria</taxon>
        <taxon>Bacillati</taxon>
        <taxon>Bacillota</taxon>
        <taxon>Bacilli</taxon>
        <taxon>Bacillales</taxon>
        <taxon>Bacillaceae</taxon>
        <taxon>Neobacillus</taxon>
    </lineage>
</organism>
<keyword evidence="2" id="KW-1185">Reference proteome</keyword>
<evidence type="ECO:0000313" key="2">
    <source>
        <dbReference type="Proteomes" id="UP000282892"/>
    </source>
</evidence>
<evidence type="ECO:0008006" key="3">
    <source>
        <dbReference type="Google" id="ProtNLM"/>
    </source>
</evidence>
<name>A0A3Q9QT81_9BACI</name>
<dbReference type="EMBL" id="CP022572">
    <property type="protein sequence ID" value="AZU60104.1"/>
    <property type="molecule type" value="Genomic_DNA"/>
</dbReference>
<protein>
    <recommendedName>
        <fullName evidence="3">Replication initiator A N-terminal domain-containing protein</fullName>
    </recommendedName>
</protein>
<dbReference type="AlphaFoldDB" id="A0A3Q9QT81"/>
<reference evidence="1 2" key="1">
    <citation type="submission" date="2017-07" db="EMBL/GenBank/DDBJ databases">
        <title>The complete genome sequence of Bacillus mesonae strain H20-5, an efficient strain improving plant abiotic stress resistance.</title>
        <authorList>
            <person name="Kim S.Y."/>
            <person name="Song H."/>
            <person name="Sang M.K."/>
            <person name="Weon H.-Y."/>
            <person name="Song J."/>
        </authorList>
    </citation>
    <scope>NUCLEOTIDE SEQUENCE [LARGE SCALE GENOMIC DNA]</scope>
    <source>
        <strain evidence="1 2">H20-5</strain>
    </source>
</reference>
<proteinExistence type="predicted"/>
<sequence length="291" mass="33583">MTKKYFTKAYVDMLNDKEKQTGTFFTPPKVVIRGDKYRETLSPTEKLLYNEFYDMSKKAAHDNKVDKKGFVYVEVSYIFLAVAIGVSDSTVQRILSNKSNPLYTLGLLQVKERKDKSTSQYYVMAPEYEGHDEIFLTGDGATPAMKAKAQELSAKKNRKSISKRKTENEQLEDERVFDTKADTAEFEIIEKEIADSTPDIDLDPTELEVVAEEKPDKQMYFNVYDDEDRTGRFDAHFNIEQNGKVVSSWTLAEFVKNMKLDIDYKRHQKTVLNEIMAVIGNQYQIRYKDGA</sequence>
<evidence type="ECO:0000313" key="1">
    <source>
        <dbReference type="EMBL" id="AZU60104.1"/>
    </source>
</evidence>
<accession>A0A3Q9QT81</accession>
<dbReference type="RefSeq" id="WP_127484622.1">
    <property type="nucleotide sequence ID" value="NZ_CP022572.1"/>
</dbReference>
<dbReference type="Proteomes" id="UP000282892">
    <property type="component" value="Chromosome"/>
</dbReference>